<sequence length="87" mass="9881">MGLGGIHPRMLRELVKVLTEPFSVIYQQSWQTGEVPVDWHLANVMPIHKKVWKEDPGNYRSVSLTSVPGNVMEQIILNGIMGHMKDN</sequence>
<dbReference type="GO" id="GO:0031012">
    <property type="term" value="C:extracellular matrix"/>
    <property type="evidence" value="ECO:0007669"/>
    <property type="project" value="TreeGrafter"/>
</dbReference>
<dbReference type="GO" id="GO:0007508">
    <property type="term" value="P:larval heart development"/>
    <property type="evidence" value="ECO:0007669"/>
    <property type="project" value="TreeGrafter"/>
</dbReference>
<dbReference type="EMBL" id="KZ510229">
    <property type="protein sequence ID" value="PKU33312.1"/>
    <property type="molecule type" value="Genomic_DNA"/>
</dbReference>
<organism evidence="1 2">
    <name type="scientific">Limosa lapponica baueri</name>
    <dbReference type="NCBI Taxonomy" id="1758121"/>
    <lineage>
        <taxon>Eukaryota</taxon>
        <taxon>Metazoa</taxon>
        <taxon>Chordata</taxon>
        <taxon>Craniata</taxon>
        <taxon>Vertebrata</taxon>
        <taxon>Euteleostomi</taxon>
        <taxon>Archelosauria</taxon>
        <taxon>Archosauria</taxon>
        <taxon>Dinosauria</taxon>
        <taxon>Saurischia</taxon>
        <taxon>Theropoda</taxon>
        <taxon>Coelurosauria</taxon>
        <taxon>Aves</taxon>
        <taxon>Neognathae</taxon>
        <taxon>Neoaves</taxon>
        <taxon>Charadriiformes</taxon>
        <taxon>Scolopacidae</taxon>
        <taxon>Limosa</taxon>
    </lineage>
</organism>
<accession>A0A2I0THU5</accession>
<evidence type="ECO:0000313" key="1">
    <source>
        <dbReference type="EMBL" id="PKU33312.1"/>
    </source>
</evidence>
<protein>
    <recommendedName>
        <fullName evidence="3">Rna-directed dna polymerase from mobile element jockey-like</fullName>
    </recommendedName>
</protein>
<name>A0A2I0THU5_LIMLA</name>
<reference evidence="2" key="1">
    <citation type="submission" date="2017-11" db="EMBL/GenBank/DDBJ databases">
        <authorList>
            <person name="Lima N.C."/>
            <person name="Parody-Merino A.M."/>
            <person name="Battley P.F."/>
            <person name="Fidler A.E."/>
            <person name="Prosdocimi F."/>
        </authorList>
    </citation>
    <scope>NUCLEOTIDE SEQUENCE [LARGE SCALE GENOMIC DNA]</scope>
</reference>
<dbReference type="PANTHER" id="PTHR33395:SF22">
    <property type="entry name" value="REVERSE TRANSCRIPTASE DOMAIN-CONTAINING PROTEIN"/>
    <property type="match status" value="1"/>
</dbReference>
<dbReference type="GO" id="GO:0061343">
    <property type="term" value="P:cell adhesion involved in heart morphogenesis"/>
    <property type="evidence" value="ECO:0007669"/>
    <property type="project" value="TreeGrafter"/>
</dbReference>
<keyword evidence="2" id="KW-1185">Reference proteome</keyword>
<dbReference type="OrthoDB" id="416454at2759"/>
<dbReference type="PANTHER" id="PTHR33395">
    <property type="entry name" value="TRANSCRIPTASE, PUTATIVE-RELATED-RELATED"/>
    <property type="match status" value="1"/>
</dbReference>
<reference evidence="2" key="2">
    <citation type="submission" date="2017-12" db="EMBL/GenBank/DDBJ databases">
        <title>Genome sequence of the Bar-tailed Godwit (Limosa lapponica baueri).</title>
        <authorList>
            <person name="Lima N.C.B."/>
            <person name="Parody-Merino A.M."/>
            <person name="Battley P.F."/>
            <person name="Fidler A.E."/>
            <person name="Prosdocimi F."/>
        </authorList>
    </citation>
    <scope>NUCLEOTIDE SEQUENCE [LARGE SCALE GENOMIC DNA]</scope>
</reference>
<dbReference type="Proteomes" id="UP000233556">
    <property type="component" value="Unassembled WGS sequence"/>
</dbReference>
<evidence type="ECO:0008006" key="3">
    <source>
        <dbReference type="Google" id="ProtNLM"/>
    </source>
</evidence>
<evidence type="ECO:0000313" key="2">
    <source>
        <dbReference type="Proteomes" id="UP000233556"/>
    </source>
</evidence>
<gene>
    <name evidence="1" type="ORF">llap_16381</name>
</gene>
<dbReference type="AlphaFoldDB" id="A0A2I0THU5"/>
<proteinExistence type="predicted"/>